<evidence type="ECO:0000313" key="1">
    <source>
        <dbReference type="EMBL" id="KZA97545.1"/>
    </source>
</evidence>
<accession>A0A154IAQ9</accession>
<evidence type="ECO:0000313" key="2">
    <source>
        <dbReference type="EMBL" id="NEK16211.1"/>
    </source>
</evidence>
<dbReference type="EMBL" id="WUFV01000007">
    <property type="protein sequence ID" value="NEK16211.1"/>
    <property type="molecule type" value="Genomic_DNA"/>
</dbReference>
<protein>
    <submittedName>
        <fullName evidence="1">Uncharacterized protein</fullName>
    </submittedName>
</protein>
<sequence length="196" mass="22194">MLEWNGDELALDISLLEQVRAARIGFSDRVCAASASKDDKHLAQLRSEPTYLMAEFLYSMKVFGISTAEDIERFADLHNDYVVSLTRDPAKLQRLGLSQDRALASMFTADTKPRLIQNWADKSGAIDQSNLARFLVAVMSSETCRKTLIDFETAGFMQRKRSPYGTMVVWSTGMIEEIFGEMLRDLRLSLQQLKIL</sequence>
<dbReference type="AlphaFoldDB" id="A0A154IAQ9"/>
<dbReference type="RefSeq" id="WP_003548205.1">
    <property type="nucleotide sequence ID" value="NZ_CP171846.1"/>
</dbReference>
<name>A0A154IAQ9_RHILE</name>
<reference evidence="1" key="1">
    <citation type="submission" date="2016-03" db="EMBL/GenBank/DDBJ databases">
        <title>Microsymbionts genomes from the relict species Vavilovia formosa.</title>
        <authorList>
            <person name="Chirak E."/>
            <person name="Kimeklis A."/>
            <person name="Kopat V."/>
            <person name="Andronov E."/>
        </authorList>
    </citation>
    <scope>NUCLEOTIDE SEQUENCE [LARGE SCALE GENOMIC DNA]</scope>
    <source>
        <strain evidence="1">Vaf12</strain>
    </source>
</reference>
<proteinExistence type="predicted"/>
<evidence type="ECO:0000313" key="3">
    <source>
        <dbReference type="Proteomes" id="UP000471705"/>
    </source>
</evidence>
<gene>
    <name evidence="1" type="ORF">A4A59_31710</name>
    <name evidence="2" type="ORF">GR257_15295</name>
</gene>
<comment type="caution">
    <text evidence="1">The sequence shown here is derived from an EMBL/GenBank/DDBJ whole genome shotgun (WGS) entry which is preliminary data.</text>
</comment>
<organism evidence="1">
    <name type="scientific">Rhizobium leguminosarum</name>
    <dbReference type="NCBI Taxonomy" id="384"/>
    <lineage>
        <taxon>Bacteria</taxon>
        <taxon>Pseudomonadati</taxon>
        <taxon>Pseudomonadota</taxon>
        <taxon>Alphaproteobacteria</taxon>
        <taxon>Hyphomicrobiales</taxon>
        <taxon>Rhizobiaceae</taxon>
        <taxon>Rhizobium/Agrobacterium group</taxon>
        <taxon>Rhizobium</taxon>
    </lineage>
</organism>
<dbReference type="Proteomes" id="UP000471705">
    <property type="component" value="Unassembled WGS sequence"/>
</dbReference>
<reference evidence="2 3" key="2">
    <citation type="submission" date="2019-12" db="EMBL/GenBank/DDBJ databases">
        <title>Rhizobium genotypes associated with high levels of biological nitrogen fixation by grain legumes in a temperate-maritime cropping system.</title>
        <authorList>
            <person name="Maluk M."/>
            <person name="Francesc Ferrando Molina F."/>
            <person name="Lopez Del Egido L."/>
            <person name="Lafos M."/>
            <person name="Langarica-Fuentes A."/>
            <person name="Gebre Yohannes G."/>
            <person name="Young M.W."/>
            <person name="Martin P."/>
            <person name="Gantlett R."/>
            <person name="Kenicer G."/>
            <person name="Hawes C."/>
            <person name="Begg G.S."/>
            <person name="Quilliam R.S."/>
            <person name="Squire G.R."/>
            <person name="Poole P.S."/>
            <person name="Young P.W."/>
            <person name="Iannetta P.M."/>
            <person name="James E.K."/>
        </authorList>
    </citation>
    <scope>NUCLEOTIDE SEQUENCE [LARGE SCALE GENOMIC DNA]</scope>
    <source>
        <strain evidence="2 3">JHI54</strain>
    </source>
</reference>
<dbReference type="EMBL" id="LVYU01000133">
    <property type="protein sequence ID" value="KZA97545.1"/>
    <property type="molecule type" value="Genomic_DNA"/>
</dbReference>